<name>A0A8S3UCF5_MYTED</name>
<keyword evidence="2" id="KW-1185">Reference proteome</keyword>
<proteinExistence type="predicted"/>
<reference evidence="1" key="1">
    <citation type="submission" date="2021-03" db="EMBL/GenBank/DDBJ databases">
        <authorList>
            <person name="Bekaert M."/>
        </authorList>
    </citation>
    <scope>NUCLEOTIDE SEQUENCE</scope>
</reference>
<sequence length="325" mass="37001">MYWQDSHLKTSLNNYRFATLHYFIGKNTYWQDSHSKLHLTTSGLHYFIGKKYVLAGQSFENFIKQLQDIKANKINKSVKKNEMVLIPMSDPSMELTDTKVQSTPTPLFGKSSAISFNTCTNKKNLKQDVLSVQNTGSATPESSKLTMIESRKMSVYLRSTTSVMAVMDLQAAARERKERMKRIHIEYLEATPLSFDHLKQLRKDTVFTLQTHGDGNMLSRQSRPYKNASVVSTVASENKVGGFAGLFAKKKPSNMFVQVAMLPAKLAPNKFSQMFKPKQKEPELKLESWEDFLAVDPHTPMPEKKKKKMFATGVMALVKAVQWQK</sequence>
<comment type="caution">
    <text evidence="1">The sequence shown here is derived from an EMBL/GenBank/DDBJ whole genome shotgun (WGS) entry which is preliminary data.</text>
</comment>
<dbReference type="EMBL" id="CAJPWZ010002539">
    <property type="protein sequence ID" value="CAG2239859.1"/>
    <property type="molecule type" value="Genomic_DNA"/>
</dbReference>
<dbReference type="Proteomes" id="UP000683360">
    <property type="component" value="Unassembled WGS sequence"/>
</dbReference>
<protein>
    <submittedName>
        <fullName evidence="1">Uncharacterized protein</fullName>
    </submittedName>
</protein>
<gene>
    <name evidence="1" type="ORF">MEDL_52197</name>
</gene>
<accession>A0A8S3UCF5</accession>
<organism evidence="1 2">
    <name type="scientific">Mytilus edulis</name>
    <name type="common">Blue mussel</name>
    <dbReference type="NCBI Taxonomy" id="6550"/>
    <lineage>
        <taxon>Eukaryota</taxon>
        <taxon>Metazoa</taxon>
        <taxon>Spiralia</taxon>
        <taxon>Lophotrochozoa</taxon>
        <taxon>Mollusca</taxon>
        <taxon>Bivalvia</taxon>
        <taxon>Autobranchia</taxon>
        <taxon>Pteriomorphia</taxon>
        <taxon>Mytilida</taxon>
        <taxon>Mytiloidea</taxon>
        <taxon>Mytilidae</taxon>
        <taxon>Mytilinae</taxon>
        <taxon>Mytilus</taxon>
    </lineage>
</organism>
<dbReference type="OrthoDB" id="6116563at2759"/>
<dbReference type="AlphaFoldDB" id="A0A8S3UCF5"/>
<evidence type="ECO:0000313" key="2">
    <source>
        <dbReference type="Proteomes" id="UP000683360"/>
    </source>
</evidence>
<evidence type="ECO:0000313" key="1">
    <source>
        <dbReference type="EMBL" id="CAG2239859.1"/>
    </source>
</evidence>